<gene>
    <name evidence="2" type="ORF">DFR47_1206</name>
</gene>
<name>A0A366DE56_9HYPH</name>
<sequence>MSRFMLTAVVPALFLSITPASADALDTSFKLALYPYAVLKRAAVTCDKPISEYIDYKTRVMEILGKIPDANLRAADRDLEEHYESEARYDLECTDVLLDLYQQTKSSNAERSLKSLNDAVNRKLRE</sequence>
<dbReference type="AlphaFoldDB" id="A0A366DE56"/>
<dbReference type="Proteomes" id="UP000252893">
    <property type="component" value="Unassembled WGS sequence"/>
</dbReference>
<reference evidence="2 3" key="1">
    <citation type="submission" date="2018-06" db="EMBL/GenBank/DDBJ databases">
        <title>Genomic Encyclopedia of Type Strains, Phase IV (KMG-IV): sequencing the most valuable type-strain genomes for metagenomic binning, comparative biology and taxonomic classification.</title>
        <authorList>
            <person name="Goeker M."/>
        </authorList>
    </citation>
    <scope>NUCLEOTIDE SEQUENCE [LARGE SCALE GENOMIC DNA]</scope>
    <source>
        <strain evidence="2 3">DSM 25619</strain>
    </source>
</reference>
<dbReference type="EMBL" id="QNRH01000020">
    <property type="protein sequence ID" value="RBO88225.1"/>
    <property type="molecule type" value="Genomic_DNA"/>
</dbReference>
<comment type="caution">
    <text evidence="2">The sequence shown here is derived from an EMBL/GenBank/DDBJ whole genome shotgun (WGS) entry which is preliminary data.</text>
</comment>
<organism evidence="2 3">
    <name type="scientific">Pseudochrobactrum asaccharolyticum</name>
    <dbReference type="NCBI Taxonomy" id="354351"/>
    <lineage>
        <taxon>Bacteria</taxon>
        <taxon>Pseudomonadati</taxon>
        <taxon>Pseudomonadota</taxon>
        <taxon>Alphaproteobacteria</taxon>
        <taxon>Hyphomicrobiales</taxon>
        <taxon>Brucellaceae</taxon>
        <taxon>Pseudochrobactrum</taxon>
    </lineage>
</organism>
<protein>
    <recommendedName>
        <fullName evidence="4">Type VI secretion system (T6SS) amidase immunity protein Tai4</fullName>
    </recommendedName>
</protein>
<feature type="chain" id="PRO_5016727028" description="Type VI secretion system (T6SS) amidase immunity protein Tai4" evidence="1">
    <location>
        <begin position="23"/>
        <end position="126"/>
    </location>
</feature>
<keyword evidence="3" id="KW-1185">Reference proteome</keyword>
<feature type="signal peptide" evidence="1">
    <location>
        <begin position="1"/>
        <end position="22"/>
    </location>
</feature>
<dbReference type="RefSeq" id="WP_113946487.1">
    <property type="nucleotide sequence ID" value="NZ_JBHEEG010000005.1"/>
</dbReference>
<evidence type="ECO:0000313" key="2">
    <source>
        <dbReference type="EMBL" id="RBO88225.1"/>
    </source>
</evidence>
<evidence type="ECO:0008006" key="4">
    <source>
        <dbReference type="Google" id="ProtNLM"/>
    </source>
</evidence>
<evidence type="ECO:0000313" key="3">
    <source>
        <dbReference type="Proteomes" id="UP000252893"/>
    </source>
</evidence>
<keyword evidence="1" id="KW-0732">Signal</keyword>
<accession>A0A366DE56</accession>
<proteinExistence type="predicted"/>
<evidence type="ECO:0000256" key="1">
    <source>
        <dbReference type="SAM" id="SignalP"/>
    </source>
</evidence>